<evidence type="ECO:0000256" key="4">
    <source>
        <dbReference type="ARBA" id="ARBA00007008"/>
    </source>
</evidence>
<dbReference type="GO" id="GO:0004020">
    <property type="term" value="F:adenylylsulfate kinase activity"/>
    <property type="evidence" value="ECO:0007669"/>
    <property type="project" value="UniProtKB-UniRule"/>
</dbReference>
<comment type="catalytic activity">
    <reaction evidence="1 9 10">
        <text>adenosine 5'-phosphosulfate + ATP = 3'-phosphoadenylyl sulfate + ADP + H(+)</text>
        <dbReference type="Rhea" id="RHEA:24152"/>
        <dbReference type="ChEBI" id="CHEBI:15378"/>
        <dbReference type="ChEBI" id="CHEBI:30616"/>
        <dbReference type="ChEBI" id="CHEBI:58243"/>
        <dbReference type="ChEBI" id="CHEBI:58339"/>
        <dbReference type="ChEBI" id="CHEBI:456216"/>
        <dbReference type="EC" id="2.7.1.25"/>
    </reaction>
</comment>
<gene>
    <name evidence="9 12" type="primary">cysC</name>
    <name evidence="12" type="ORF">CLVI_18790</name>
</gene>
<keyword evidence="6 9" id="KW-0547">Nucleotide-binding</keyword>
<dbReference type="NCBIfam" id="NF003013">
    <property type="entry name" value="PRK03846.1"/>
    <property type="match status" value="1"/>
</dbReference>
<dbReference type="CDD" id="cd02027">
    <property type="entry name" value="APSK"/>
    <property type="match status" value="1"/>
</dbReference>
<evidence type="ECO:0000313" key="12">
    <source>
        <dbReference type="EMBL" id="PRR82219.1"/>
    </source>
</evidence>
<dbReference type="GO" id="GO:0070814">
    <property type="term" value="P:hydrogen sulfide biosynthetic process"/>
    <property type="evidence" value="ECO:0007669"/>
    <property type="project" value="UniProtKB-UniRule"/>
</dbReference>
<evidence type="ECO:0000256" key="2">
    <source>
        <dbReference type="ARBA" id="ARBA00002632"/>
    </source>
</evidence>
<evidence type="ECO:0000259" key="11">
    <source>
        <dbReference type="Pfam" id="PF01583"/>
    </source>
</evidence>
<accession>A0A2T0BEC7</accession>
<keyword evidence="5 9" id="KW-0808">Transferase</keyword>
<feature type="active site" description="Phosphoserine intermediate" evidence="9">
    <location>
        <position position="107"/>
    </location>
</feature>
<organism evidence="12 13">
    <name type="scientific">Clostridium vincentii</name>
    <dbReference type="NCBI Taxonomy" id="52704"/>
    <lineage>
        <taxon>Bacteria</taxon>
        <taxon>Bacillati</taxon>
        <taxon>Bacillota</taxon>
        <taxon>Clostridia</taxon>
        <taxon>Eubacteriales</taxon>
        <taxon>Clostridiaceae</taxon>
        <taxon>Clostridium</taxon>
    </lineage>
</organism>
<dbReference type="PANTHER" id="PTHR11055:SF1">
    <property type="entry name" value="PAPS SYNTHETASE, ISOFORM D"/>
    <property type="match status" value="1"/>
</dbReference>
<evidence type="ECO:0000256" key="5">
    <source>
        <dbReference type="ARBA" id="ARBA00022679"/>
    </source>
</evidence>
<reference evidence="12 13" key="1">
    <citation type="submission" date="2018-03" db="EMBL/GenBank/DDBJ databases">
        <title>Genome sequence of Clostridium vincentii DSM 10228.</title>
        <authorList>
            <person name="Poehlein A."/>
            <person name="Daniel R."/>
        </authorList>
    </citation>
    <scope>NUCLEOTIDE SEQUENCE [LARGE SCALE GENOMIC DNA]</scope>
    <source>
        <strain evidence="12 13">DSM 10228</strain>
    </source>
</reference>
<evidence type="ECO:0000256" key="1">
    <source>
        <dbReference type="ARBA" id="ARBA00001823"/>
    </source>
</evidence>
<dbReference type="AlphaFoldDB" id="A0A2T0BEC7"/>
<dbReference type="Gene3D" id="3.40.50.300">
    <property type="entry name" value="P-loop containing nucleotide triphosphate hydrolases"/>
    <property type="match status" value="1"/>
</dbReference>
<evidence type="ECO:0000256" key="8">
    <source>
        <dbReference type="ARBA" id="ARBA00022840"/>
    </source>
</evidence>
<evidence type="ECO:0000313" key="13">
    <source>
        <dbReference type="Proteomes" id="UP000239471"/>
    </source>
</evidence>
<dbReference type="GO" id="GO:0000103">
    <property type="term" value="P:sulfate assimilation"/>
    <property type="evidence" value="ECO:0007669"/>
    <property type="project" value="UniProtKB-UniRule"/>
</dbReference>
<evidence type="ECO:0000256" key="6">
    <source>
        <dbReference type="ARBA" id="ARBA00022741"/>
    </source>
</evidence>
<comment type="similarity">
    <text evidence="4 9 10">Belongs to the APS kinase family.</text>
</comment>
<sequence length="201" mass="22589">MATENLTWHSTNVTRVDREKLLNQKSKLLWFTGLSGSGKSTVANALDKSLNESGKLTYLLDGDNVRCGINSDLGFSIEDRKENIRRIGEIGKLFIDGGILLLACFISPLKEDREIIRKTLGEDFVEIFVDCPLEECEKRDPKSLYKKARAGEIKNFTGITSPYEKPENPEITVHTDTQSIEECVESIKAYLGSDTTEEDHK</sequence>
<dbReference type="OrthoDB" id="9804504at2"/>
<feature type="domain" description="APS kinase" evidence="11">
    <location>
        <begin position="26"/>
        <end position="173"/>
    </location>
</feature>
<evidence type="ECO:0000256" key="9">
    <source>
        <dbReference type="HAMAP-Rule" id="MF_00065"/>
    </source>
</evidence>
<dbReference type="RefSeq" id="WP_106059855.1">
    <property type="nucleotide sequence ID" value="NZ_PVXQ01000018.1"/>
</dbReference>
<keyword evidence="13" id="KW-1185">Reference proteome</keyword>
<comment type="function">
    <text evidence="2 9 10">Catalyzes the synthesis of activated sulfate.</text>
</comment>
<dbReference type="NCBIfam" id="TIGR00455">
    <property type="entry name" value="apsK"/>
    <property type="match status" value="1"/>
</dbReference>
<dbReference type="InterPro" id="IPR002891">
    <property type="entry name" value="APS"/>
</dbReference>
<proteinExistence type="inferred from homology"/>
<evidence type="ECO:0000256" key="7">
    <source>
        <dbReference type="ARBA" id="ARBA00022777"/>
    </source>
</evidence>
<dbReference type="SUPFAM" id="SSF52540">
    <property type="entry name" value="P-loop containing nucleoside triphosphate hydrolases"/>
    <property type="match status" value="1"/>
</dbReference>
<dbReference type="InterPro" id="IPR059117">
    <property type="entry name" value="APS_kinase_dom"/>
</dbReference>
<dbReference type="FunFam" id="3.40.50.300:FF:000212">
    <property type="entry name" value="Adenylyl-sulfate kinase"/>
    <property type="match status" value="1"/>
</dbReference>
<dbReference type="EMBL" id="PVXQ01000018">
    <property type="protein sequence ID" value="PRR82219.1"/>
    <property type="molecule type" value="Genomic_DNA"/>
</dbReference>
<evidence type="ECO:0000256" key="3">
    <source>
        <dbReference type="ARBA" id="ARBA00004806"/>
    </source>
</evidence>
<dbReference type="Pfam" id="PF01583">
    <property type="entry name" value="APS_kinase"/>
    <property type="match status" value="1"/>
</dbReference>
<protein>
    <recommendedName>
        <fullName evidence="9 10">Adenylyl-sulfate kinase</fullName>
        <ecNumber evidence="9 10">2.7.1.25</ecNumber>
    </recommendedName>
    <alternativeName>
        <fullName evidence="9">APS kinase</fullName>
    </alternativeName>
    <alternativeName>
        <fullName evidence="9">ATP adenosine-5'-phosphosulfate 3'-phosphotransferase</fullName>
    </alternativeName>
    <alternativeName>
        <fullName evidence="9">Adenosine-5'-phosphosulfate kinase</fullName>
    </alternativeName>
</protein>
<dbReference type="Proteomes" id="UP000239471">
    <property type="component" value="Unassembled WGS sequence"/>
</dbReference>
<comment type="caution">
    <text evidence="12">The sequence shown here is derived from an EMBL/GenBank/DDBJ whole genome shotgun (WGS) entry which is preliminary data.</text>
</comment>
<dbReference type="EC" id="2.7.1.25" evidence="9 10"/>
<comment type="pathway">
    <text evidence="3 9 10">Sulfur metabolism; hydrogen sulfide biosynthesis; sulfite from sulfate: step 2/3.</text>
</comment>
<evidence type="ECO:0000256" key="10">
    <source>
        <dbReference type="RuleBase" id="RU004347"/>
    </source>
</evidence>
<keyword evidence="9" id="KW-0597">Phosphoprotein</keyword>
<keyword evidence="7 9" id="KW-0418">Kinase</keyword>
<dbReference type="InterPro" id="IPR027417">
    <property type="entry name" value="P-loop_NTPase"/>
</dbReference>
<keyword evidence="8 9" id="KW-0067">ATP-binding</keyword>
<name>A0A2T0BEC7_9CLOT</name>
<dbReference type="UniPathway" id="UPA00140">
    <property type="reaction ID" value="UER00205"/>
</dbReference>
<dbReference type="HAMAP" id="MF_00065">
    <property type="entry name" value="Adenylyl_sulf_kinase"/>
    <property type="match status" value="1"/>
</dbReference>
<feature type="binding site" evidence="9">
    <location>
        <begin position="33"/>
        <end position="40"/>
    </location>
    <ligand>
        <name>ATP</name>
        <dbReference type="ChEBI" id="CHEBI:30616"/>
    </ligand>
</feature>
<dbReference type="PANTHER" id="PTHR11055">
    <property type="entry name" value="BIFUNCTIONAL 3'-PHOSPHOADENOSINE 5'-PHOSPHOSULFATE SYNTHASE"/>
    <property type="match status" value="1"/>
</dbReference>
<dbReference type="GO" id="GO:0005524">
    <property type="term" value="F:ATP binding"/>
    <property type="evidence" value="ECO:0007669"/>
    <property type="project" value="UniProtKB-UniRule"/>
</dbReference>